<feature type="non-terminal residue" evidence="1">
    <location>
        <position position="1"/>
    </location>
</feature>
<gene>
    <name evidence="1" type="ORF">PMAYCL1PPCAC_08288</name>
</gene>
<accession>A0AAN4ZBF4</accession>
<evidence type="ECO:0000313" key="2">
    <source>
        <dbReference type="Proteomes" id="UP001328107"/>
    </source>
</evidence>
<keyword evidence="2" id="KW-1185">Reference proteome</keyword>
<evidence type="ECO:0000313" key="1">
    <source>
        <dbReference type="EMBL" id="GMR38093.1"/>
    </source>
</evidence>
<dbReference type="Proteomes" id="UP001328107">
    <property type="component" value="Unassembled WGS sequence"/>
</dbReference>
<sequence length="251" mass="28995">LCFTVFLYSVHARTFNNQHLPRYLYEPYSSSMAPPTSPVIAEEKPAITGVDEQEYAKAMLNNALNRATSEEAAILFLRMDEWQTRWMPVKEMHNRYRAMEPAIVEIKNQYRMQGLPDVAIDQYVELFVKIPENETPEQQELRMKKMGEWTRIWSPVMEEHGQRHAQMRAEQIRMAGEVTQILSKTSAVALRIQSLCEEGLTTADMLQQVKVHVASLSDYERSVLNKVIKYVAKTHAEETGSRDESLSLMIQ</sequence>
<dbReference type="EMBL" id="BTRK01000002">
    <property type="protein sequence ID" value="GMR38093.1"/>
    <property type="molecule type" value="Genomic_DNA"/>
</dbReference>
<reference evidence="2" key="1">
    <citation type="submission" date="2022-10" db="EMBL/GenBank/DDBJ databases">
        <title>Genome assembly of Pristionchus species.</title>
        <authorList>
            <person name="Yoshida K."/>
            <person name="Sommer R.J."/>
        </authorList>
    </citation>
    <scope>NUCLEOTIDE SEQUENCE [LARGE SCALE GENOMIC DNA]</scope>
    <source>
        <strain evidence="2">RS5460</strain>
    </source>
</reference>
<protein>
    <submittedName>
        <fullName evidence="1">Uncharacterized protein</fullName>
    </submittedName>
</protein>
<organism evidence="1 2">
    <name type="scientific">Pristionchus mayeri</name>
    <dbReference type="NCBI Taxonomy" id="1317129"/>
    <lineage>
        <taxon>Eukaryota</taxon>
        <taxon>Metazoa</taxon>
        <taxon>Ecdysozoa</taxon>
        <taxon>Nematoda</taxon>
        <taxon>Chromadorea</taxon>
        <taxon>Rhabditida</taxon>
        <taxon>Rhabditina</taxon>
        <taxon>Diplogasteromorpha</taxon>
        <taxon>Diplogasteroidea</taxon>
        <taxon>Neodiplogasteridae</taxon>
        <taxon>Pristionchus</taxon>
    </lineage>
</organism>
<dbReference type="AlphaFoldDB" id="A0AAN4ZBF4"/>
<proteinExistence type="predicted"/>
<comment type="caution">
    <text evidence="1">The sequence shown here is derived from an EMBL/GenBank/DDBJ whole genome shotgun (WGS) entry which is preliminary data.</text>
</comment>
<name>A0AAN4ZBF4_9BILA</name>